<dbReference type="RefSeq" id="WP_307286217.1">
    <property type="nucleotide sequence ID" value="NZ_JAUSVX010000032.1"/>
</dbReference>
<dbReference type="Proteomes" id="UP001242480">
    <property type="component" value="Unassembled WGS sequence"/>
</dbReference>
<dbReference type="EMBL" id="JAUSVX010000032">
    <property type="protein sequence ID" value="MDQ0475248.1"/>
    <property type="molecule type" value="Genomic_DNA"/>
</dbReference>
<name>A0ABU0JLS8_9HYPH</name>
<organism evidence="2 3">
    <name type="scientific">Labrys wisconsinensis</name>
    <dbReference type="NCBI Taxonomy" id="425677"/>
    <lineage>
        <taxon>Bacteria</taxon>
        <taxon>Pseudomonadati</taxon>
        <taxon>Pseudomonadota</taxon>
        <taxon>Alphaproteobacteria</taxon>
        <taxon>Hyphomicrobiales</taxon>
        <taxon>Xanthobacteraceae</taxon>
        <taxon>Labrys</taxon>
    </lineage>
</organism>
<proteinExistence type="predicted"/>
<accession>A0ABU0JLS8</accession>
<keyword evidence="3" id="KW-1185">Reference proteome</keyword>
<evidence type="ECO:0000256" key="1">
    <source>
        <dbReference type="SAM" id="MobiDB-lite"/>
    </source>
</evidence>
<feature type="region of interest" description="Disordered" evidence="1">
    <location>
        <begin position="231"/>
        <end position="260"/>
    </location>
</feature>
<evidence type="ECO:0000313" key="3">
    <source>
        <dbReference type="Proteomes" id="UP001242480"/>
    </source>
</evidence>
<evidence type="ECO:0000313" key="2">
    <source>
        <dbReference type="EMBL" id="MDQ0475248.1"/>
    </source>
</evidence>
<gene>
    <name evidence="2" type="ORF">QO011_008290</name>
</gene>
<sequence length="260" mass="29161">MVSLTEHKRAAARVRSKAEAQGRAAMPHCCIPGCGRPPQAGEGRGLSQFHCRYHVQFKNRHGSYWKNTYRAAELRPYRRAAEKYLREHPEDKWIKLTMSALDSLMQRAGPVERVVDVLIMPPRDKARAALARLRRAEVPPEQLLTVFLAVAAAVAEDPIGPGGEPGEYRRVQVAKAAHRLASGYHTDCGYHRYPRSSGLALRYLGRMIEEQCEWVDEYHVEPVVALKIAMAGPRPPGPPPAFPKSKGPNLRPAERPRGRR</sequence>
<reference evidence="2 3" key="1">
    <citation type="submission" date="2023-07" db="EMBL/GenBank/DDBJ databases">
        <title>Genomic Encyclopedia of Type Strains, Phase IV (KMG-IV): sequencing the most valuable type-strain genomes for metagenomic binning, comparative biology and taxonomic classification.</title>
        <authorList>
            <person name="Goeker M."/>
        </authorList>
    </citation>
    <scope>NUCLEOTIDE SEQUENCE [LARGE SCALE GENOMIC DNA]</scope>
    <source>
        <strain evidence="2 3">DSM 19619</strain>
    </source>
</reference>
<protein>
    <submittedName>
        <fullName evidence="2">Uncharacterized protein</fullName>
    </submittedName>
</protein>
<comment type="caution">
    <text evidence="2">The sequence shown here is derived from an EMBL/GenBank/DDBJ whole genome shotgun (WGS) entry which is preliminary data.</text>
</comment>
<feature type="compositionally biased region" description="Pro residues" evidence="1">
    <location>
        <begin position="233"/>
        <end position="242"/>
    </location>
</feature>